<dbReference type="AlphaFoldDB" id="A0A9P6GSV4"/>
<evidence type="ECO:0000313" key="8">
    <source>
        <dbReference type="EMBL" id="KAF9740746.1"/>
    </source>
</evidence>
<sequence length="543" mass="59321">MAAATDLCKVESNVVGETHFVESAGTKRNIKSRHAQMIAIGGTIGTGLFVGAGQALVIGGPAFTLIAYCLTSLLVYCIVSAIMEVATFLPLSGCSMAYYANRFVSPSIGFALGWLYFYSFGILVAYEITAAGIVINFWPNDVHIAVWITIMMVLIIGLNLSSVAIYAETEFWFAGIKVIMIIGLLLLAFILTLGGSPTHDRLGFRYWNDPGATRTYIVGGAGGRFTAFLYVWVFSGFSFYFGPELIIFTAGEMRNPRKNLPIAGRRFFGRLMFFYVLASLAIGVICSSTAEGLTSSSGNANASPWVIAIRNAKIEALPSIINAGILISAWSAGNAYLYMSSRALYSLAIGGNAPRIFVKCNKYGLPVYAVIAASCFAPLAYLNVVSAAGEIFNWFISLTNTAGYTSWIVCCVIFLRFRRACAAQGISVPYQSKIQPYGAYIGLVTFTFLLLMNGFTQFYPGHFTASGFLTTYLGIPIFLVLWLSHKILAGREDPWLQHPLETDLTTGLREVEIDAATWDRLENAKERNMGSQNWLKKLSIIWG</sequence>
<dbReference type="FunFam" id="1.20.1740.10:FF:000001">
    <property type="entry name" value="Amino acid permease"/>
    <property type="match status" value="1"/>
</dbReference>
<feature type="transmembrane region" description="Helical" evidence="6">
    <location>
        <begin position="391"/>
        <end position="417"/>
    </location>
</feature>
<keyword evidence="4 6" id="KW-1133">Transmembrane helix</keyword>
<feature type="domain" description="Amino acid permease/ SLC12A" evidence="7">
    <location>
        <begin position="34"/>
        <end position="495"/>
    </location>
</feature>
<reference evidence="8" key="1">
    <citation type="journal article" date="2020" name="Mol. Plant Microbe Interact.">
        <title>Genome Sequence of the Biocontrol Agent Coniothyrium minitans strain Conio (IMI 134523).</title>
        <authorList>
            <person name="Patel D."/>
            <person name="Shittu T.A."/>
            <person name="Baroncelli R."/>
            <person name="Muthumeenakshi S."/>
            <person name="Osborne T.H."/>
            <person name="Janganan T.K."/>
            <person name="Sreenivasaprasad S."/>
        </authorList>
    </citation>
    <scope>NUCLEOTIDE SEQUENCE</scope>
    <source>
        <strain evidence="8">Conio</strain>
    </source>
</reference>
<feature type="transmembrane region" description="Helical" evidence="6">
    <location>
        <begin position="178"/>
        <end position="196"/>
    </location>
</feature>
<dbReference type="InterPro" id="IPR050524">
    <property type="entry name" value="APC_YAT"/>
</dbReference>
<dbReference type="PANTHER" id="PTHR43341:SF38">
    <property type="entry name" value="PROLINE TRANSPORTER (EUROFUNG)"/>
    <property type="match status" value="1"/>
</dbReference>
<feature type="transmembrane region" description="Helical" evidence="6">
    <location>
        <begin position="65"/>
        <end position="91"/>
    </location>
</feature>
<evidence type="ECO:0000313" key="9">
    <source>
        <dbReference type="Proteomes" id="UP000756921"/>
    </source>
</evidence>
<feature type="transmembrane region" description="Helical" evidence="6">
    <location>
        <begin position="437"/>
        <end position="459"/>
    </location>
</feature>
<evidence type="ECO:0000256" key="4">
    <source>
        <dbReference type="ARBA" id="ARBA00022989"/>
    </source>
</evidence>
<dbReference type="EMBL" id="WJXW01000001">
    <property type="protein sequence ID" value="KAF9740746.1"/>
    <property type="molecule type" value="Genomic_DNA"/>
</dbReference>
<feature type="transmembrane region" description="Helical" evidence="6">
    <location>
        <begin position="37"/>
        <end position="59"/>
    </location>
</feature>
<dbReference type="PANTHER" id="PTHR43341">
    <property type="entry name" value="AMINO ACID PERMEASE"/>
    <property type="match status" value="1"/>
</dbReference>
<feature type="transmembrane region" description="Helical" evidence="6">
    <location>
        <begin position="271"/>
        <end position="290"/>
    </location>
</feature>
<feature type="transmembrane region" description="Helical" evidence="6">
    <location>
        <begin position="229"/>
        <end position="250"/>
    </location>
</feature>
<dbReference type="InterPro" id="IPR004841">
    <property type="entry name" value="AA-permease/SLC12A_dom"/>
</dbReference>
<gene>
    <name evidence="8" type="ORF">PMIN01_00285</name>
</gene>
<feature type="transmembrane region" description="Helical" evidence="6">
    <location>
        <begin position="112"/>
        <end position="138"/>
    </location>
</feature>
<proteinExistence type="predicted"/>
<name>A0A9P6GSV4_9PLEO</name>
<dbReference type="Proteomes" id="UP000756921">
    <property type="component" value="Unassembled WGS sequence"/>
</dbReference>
<evidence type="ECO:0000256" key="2">
    <source>
        <dbReference type="ARBA" id="ARBA00022448"/>
    </source>
</evidence>
<keyword evidence="9" id="KW-1185">Reference proteome</keyword>
<accession>A0A9P6GSV4</accession>
<feature type="transmembrane region" description="Helical" evidence="6">
    <location>
        <begin position="365"/>
        <end position="385"/>
    </location>
</feature>
<evidence type="ECO:0000259" key="7">
    <source>
        <dbReference type="Pfam" id="PF00324"/>
    </source>
</evidence>
<dbReference type="PIRSF" id="PIRSF006060">
    <property type="entry name" value="AA_transporter"/>
    <property type="match status" value="1"/>
</dbReference>
<keyword evidence="3 6" id="KW-0812">Transmembrane</keyword>
<feature type="transmembrane region" description="Helical" evidence="6">
    <location>
        <begin position="144"/>
        <end position="166"/>
    </location>
</feature>
<comment type="subcellular location">
    <subcellularLocation>
        <location evidence="1">Membrane</location>
        <topology evidence="1">Multi-pass membrane protein</topology>
    </subcellularLocation>
</comment>
<protein>
    <submittedName>
        <fullName evidence="8">Proline-specific permease</fullName>
    </submittedName>
</protein>
<keyword evidence="2" id="KW-0813">Transport</keyword>
<keyword evidence="5 6" id="KW-0472">Membrane</keyword>
<dbReference type="GO" id="GO:0015171">
    <property type="term" value="F:amino acid transmembrane transporter activity"/>
    <property type="evidence" value="ECO:0007669"/>
    <property type="project" value="TreeGrafter"/>
</dbReference>
<evidence type="ECO:0000256" key="1">
    <source>
        <dbReference type="ARBA" id="ARBA00004141"/>
    </source>
</evidence>
<evidence type="ECO:0000256" key="5">
    <source>
        <dbReference type="ARBA" id="ARBA00023136"/>
    </source>
</evidence>
<dbReference type="GO" id="GO:0016020">
    <property type="term" value="C:membrane"/>
    <property type="evidence" value="ECO:0007669"/>
    <property type="project" value="UniProtKB-SubCell"/>
</dbReference>
<comment type="caution">
    <text evidence="8">The sequence shown here is derived from an EMBL/GenBank/DDBJ whole genome shotgun (WGS) entry which is preliminary data.</text>
</comment>
<organism evidence="8 9">
    <name type="scientific">Paraphaeosphaeria minitans</name>
    <dbReference type="NCBI Taxonomy" id="565426"/>
    <lineage>
        <taxon>Eukaryota</taxon>
        <taxon>Fungi</taxon>
        <taxon>Dikarya</taxon>
        <taxon>Ascomycota</taxon>
        <taxon>Pezizomycotina</taxon>
        <taxon>Dothideomycetes</taxon>
        <taxon>Pleosporomycetidae</taxon>
        <taxon>Pleosporales</taxon>
        <taxon>Massarineae</taxon>
        <taxon>Didymosphaeriaceae</taxon>
        <taxon>Paraphaeosphaeria</taxon>
    </lineage>
</organism>
<feature type="transmembrane region" description="Helical" evidence="6">
    <location>
        <begin position="465"/>
        <end position="483"/>
    </location>
</feature>
<evidence type="ECO:0000256" key="3">
    <source>
        <dbReference type="ARBA" id="ARBA00022692"/>
    </source>
</evidence>
<feature type="transmembrane region" description="Helical" evidence="6">
    <location>
        <begin position="320"/>
        <end position="339"/>
    </location>
</feature>
<dbReference type="Gene3D" id="1.20.1740.10">
    <property type="entry name" value="Amino acid/polyamine transporter I"/>
    <property type="match status" value="1"/>
</dbReference>
<dbReference type="OrthoDB" id="3900342at2759"/>
<evidence type="ECO:0000256" key="6">
    <source>
        <dbReference type="SAM" id="Phobius"/>
    </source>
</evidence>
<dbReference type="Pfam" id="PF00324">
    <property type="entry name" value="AA_permease"/>
    <property type="match status" value="1"/>
</dbReference>